<dbReference type="Proteomes" id="UP000008792">
    <property type="component" value="Unassembled WGS sequence"/>
</dbReference>
<dbReference type="eggNOG" id="ENOG502TCU4">
    <property type="taxonomic scope" value="Eukaryota"/>
</dbReference>
<dbReference type="PANTHER" id="PTHR10380:SF233">
    <property type="entry name" value="CUTICULAR PROTEIN 47EB-RELATED"/>
    <property type="match status" value="1"/>
</dbReference>
<evidence type="ECO:0000256" key="2">
    <source>
        <dbReference type="PROSITE-ProRule" id="PRU00497"/>
    </source>
</evidence>
<dbReference type="OrthoDB" id="8123782at2759"/>
<dbReference type="PANTHER" id="PTHR10380">
    <property type="entry name" value="CUTICLE PROTEIN"/>
    <property type="match status" value="1"/>
</dbReference>
<dbReference type="PhylomeDB" id="B4LD93"/>
<dbReference type="HOGENOM" id="CLU_065450_6_1_1"/>
<dbReference type="FunCoup" id="B4LD93">
    <property type="interactions" value="24"/>
</dbReference>
<dbReference type="PROSITE" id="PS00233">
    <property type="entry name" value="CHIT_BIND_RR_1"/>
    <property type="match status" value="1"/>
</dbReference>
<proteinExistence type="predicted"/>
<dbReference type="InterPro" id="IPR050468">
    <property type="entry name" value="Cuticle_Struct_Prot"/>
</dbReference>
<dbReference type="GO" id="GO:0008010">
    <property type="term" value="F:structural constituent of chitin-based larval cuticle"/>
    <property type="evidence" value="ECO:0007669"/>
    <property type="project" value="TreeGrafter"/>
</dbReference>
<name>B4LD93_DROVI</name>
<organism evidence="4 5">
    <name type="scientific">Drosophila virilis</name>
    <name type="common">Fruit fly</name>
    <dbReference type="NCBI Taxonomy" id="7244"/>
    <lineage>
        <taxon>Eukaryota</taxon>
        <taxon>Metazoa</taxon>
        <taxon>Ecdysozoa</taxon>
        <taxon>Arthropoda</taxon>
        <taxon>Hexapoda</taxon>
        <taxon>Insecta</taxon>
        <taxon>Pterygota</taxon>
        <taxon>Neoptera</taxon>
        <taxon>Endopterygota</taxon>
        <taxon>Diptera</taxon>
        <taxon>Brachycera</taxon>
        <taxon>Muscomorpha</taxon>
        <taxon>Ephydroidea</taxon>
        <taxon>Drosophilidae</taxon>
        <taxon>Drosophila</taxon>
    </lineage>
</organism>
<keyword evidence="1 2" id="KW-0193">Cuticle</keyword>
<reference evidence="4 5" key="1">
    <citation type="journal article" date="2007" name="Nature">
        <title>Evolution of genes and genomes on the Drosophila phylogeny.</title>
        <authorList>
            <consortium name="Drosophila 12 Genomes Consortium"/>
            <person name="Clark A.G."/>
            <person name="Eisen M.B."/>
            <person name="Smith D.R."/>
            <person name="Bergman C.M."/>
            <person name="Oliver B."/>
            <person name="Markow T.A."/>
            <person name="Kaufman T.C."/>
            <person name="Kellis M."/>
            <person name="Gelbart W."/>
            <person name="Iyer V.N."/>
            <person name="Pollard D.A."/>
            <person name="Sackton T.B."/>
            <person name="Larracuente A.M."/>
            <person name="Singh N.D."/>
            <person name="Abad J.P."/>
            <person name="Abt D.N."/>
            <person name="Adryan B."/>
            <person name="Aguade M."/>
            <person name="Akashi H."/>
            <person name="Anderson W.W."/>
            <person name="Aquadro C.F."/>
            <person name="Ardell D.H."/>
            <person name="Arguello R."/>
            <person name="Artieri C.G."/>
            <person name="Barbash D.A."/>
            <person name="Barker D."/>
            <person name="Barsanti P."/>
            <person name="Batterham P."/>
            <person name="Batzoglou S."/>
            <person name="Begun D."/>
            <person name="Bhutkar A."/>
            <person name="Blanco E."/>
            <person name="Bosak S.A."/>
            <person name="Bradley R.K."/>
            <person name="Brand A.D."/>
            <person name="Brent M.R."/>
            <person name="Brooks A.N."/>
            <person name="Brown R.H."/>
            <person name="Butlin R.K."/>
            <person name="Caggese C."/>
            <person name="Calvi B.R."/>
            <person name="Bernardo de Carvalho A."/>
            <person name="Caspi A."/>
            <person name="Castrezana S."/>
            <person name="Celniker S.E."/>
            <person name="Chang J.L."/>
            <person name="Chapple C."/>
            <person name="Chatterji S."/>
            <person name="Chinwalla A."/>
            <person name="Civetta A."/>
            <person name="Clifton S.W."/>
            <person name="Comeron J.M."/>
            <person name="Costello J.C."/>
            <person name="Coyne J.A."/>
            <person name="Daub J."/>
            <person name="David R.G."/>
            <person name="Delcher A.L."/>
            <person name="Delehaunty K."/>
            <person name="Do C.B."/>
            <person name="Ebling H."/>
            <person name="Edwards K."/>
            <person name="Eickbush T."/>
            <person name="Evans J.D."/>
            <person name="Filipski A."/>
            <person name="Findeiss S."/>
            <person name="Freyhult E."/>
            <person name="Fulton L."/>
            <person name="Fulton R."/>
            <person name="Garcia A.C."/>
            <person name="Gardiner A."/>
            <person name="Garfield D.A."/>
            <person name="Garvin B.E."/>
            <person name="Gibson G."/>
            <person name="Gilbert D."/>
            <person name="Gnerre S."/>
            <person name="Godfrey J."/>
            <person name="Good R."/>
            <person name="Gotea V."/>
            <person name="Gravely B."/>
            <person name="Greenberg A.J."/>
            <person name="Griffiths-Jones S."/>
            <person name="Gross S."/>
            <person name="Guigo R."/>
            <person name="Gustafson E.A."/>
            <person name="Haerty W."/>
            <person name="Hahn M.W."/>
            <person name="Halligan D.L."/>
            <person name="Halpern A.L."/>
            <person name="Halter G.M."/>
            <person name="Han M.V."/>
            <person name="Heger A."/>
            <person name="Hillier L."/>
            <person name="Hinrichs A.S."/>
            <person name="Holmes I."/>
            <person name="Hoskins R.A."/>
            <person name="Hubisz M.J."/>
            <person name="Hultmark D."/>
            <person name="Huntley M.A."/>
            <person name="Jaffe D.B."/>
            <person name="Jagadeeshan S."/>
            <person name="Jeck W.R."/>
            <person name="Johnson J."/>
            <person name="Jones C.D."/>
            <person name="Jordan W.C."/>
            <person name="Karpen G.H."/>
            <person name="Kataoka E."/>
            <person name="Keightley P.D."/>
            <person name="Kheradpour P."/>
            <person name="Kirkness E.F."/>
            <person name="Koerich L.B."/>
            <person name="Kristiansen K."/>
            <person name="Kudrna D."/>
            <person name="Kulathinal R.J."/>
            <person name="Kumar S."/>
            <person name="Kwok R."/>
            <person name="Lander E."/>
            <person name="Langley C.H."/>
            <person name="Lapoint R."/>
            <person name="Lazzaro B.P."/>
            <person name="Lee S.J."/>
            <person name="Levesque L."/>
            <person name="Li R."/>
            <person name="Lin C.F."/>
            <person name="Lin M.F."/>
            <person name="Lindblad-Toh K."/>
            <person name="Llopart A."/>
            <person name="Long M."/>
            <person name="Low L."/>
            <person name="Lozovsky E."/>
            <person name="Lu J."/>
            <person name="Luo M."/>
            <person name="Machado C.A."/>
            <person name="Makalowski W."/>
            <person name="Marzo M."/>
            <person name="Matsuda M."/>
            <person name="Matzkin L."/>
            <person name="McAllister B."/>
            <person name="McBride C.S."/>
            <person name="McKernan B."/>
            <person name="McKernan K."/>
            <person name="Mendez-Lago M."/>
            <person name="Minx P."/>
            <person name="Mollenhauer M.U."/>
            <person name="Montooth K."/>
            <person name="Mount S.M."/>
            <person name="Mu X."/>
            <person name="Myers E."/>
            <person name="Negre B."/>
            <person name="Newfeld S."/>
            <person name="Nielsen R."/>
            <person name="Noor M.A."/>
            <person name="O'Grady P."/>
            <person name="Pachter L."/>
            <person name="Papaceit M."/>
            <person name="Parisi M.J."/>
            <person name="Parisi M."/>
            <person name="Parts L."/>
            <person name="Pedersen J.S."/>
            <person name="Pesole G."/>
            <person name="Phillippy A.M."/>
            <person name="Ponting C.P."/>
            <person name="Pop M."/>
            <person name="Porcelli D."/>
            <person name="Powell J.R."/>
            <person name="Prohaska S."/>
            <person name="Pruitt K."/>
            <person name="Puig M."/>
            <person name="Quesneville H."/>
            <person name="Ram K.R."/>
            <person name="Rand D."/>
            <person name="Rasmussen M.D."/>
            <person name="Reed L.K."/>
            <person name="Reenan R."/>
            <person name="Reily A."/>
            <person name="Remington K.A."/>
            <person name="Rieger T.T."/>
            <person name="Ritchie M.G."/>
            <person name="Robin C."/>
            <person name="Rogers Y.H."/>
            <person name="Rohde C."/>
            <person name="Rozas J."/>
            <person name="Rubenfield M.J."/>
            <person name="Ruiz A."/>
            <person name="Russo S."/>
            <person name="Salzberg S.L."/>
            <person name="Sanchez-Gracia A."/>
            <person name="Saranga D.J."/>
            <person name="Sato H."/>
            <person name="Schaeffer S.W."/>
            <person name="Schatz M.C."/>
            <person name="Schlenke T."/>
            <person name="Schwartz R."/>
            <person name="Segarra C."/>
            <person name="Singh R.S."/>
            <person name="Sirot L."/>
            <person name="Sirota M."/>
            <person name="Sisneros N.B."/>
            <person name="Smith C.D."/>
            <person name="Smith T.F."/>
            <person name="Spieth J."/>
            <person name="Stage D.E."/>
            <person name="Stark A."/>
            <person name="Stephan W."/>
            <person name="Strausberg R.L."/>
            <person name="Strempel S."/>
            <person name="Sturgill D."/>
            <person name="Sutton G."/>
            <person name="Sutton G.G."/>
            <person name="Tao W."/>
            <person name="Teichmann S."/>
            <person name="Tobari Y.N."/>
            <person name="Tomimura Y."/>
            <person name="Tsolas J.M."/>
            <person name="Valente V.L."/>
            <person name="Venter E."/>
            <person name="Venter J.C."/>
            <person name="Vicario S."/>
            <person name="Vieira F.G."/>
            <person name="Vilella A.J."/>
            <person name="Villasante A."/>
            <person name="Walenz B."/>
            <person name="Wang J."/>
            <person name="Wasserman M."/>
            <person name="Watts T."/>
            <person name="Wilson D."/>
            <person name="Wilson R.K."/>
            <person name="Wing R.A."/>
            <person name="Wolfner M.F."/>
            <person name="Wong A."/>
            <person name="Wong G.K."/>
            <person name="Wu C.I."/>
            <person name="Wu G."/>
            <person name="Yamamoto D."/>
            <person name="Yang H.P."/>
            <person name="Yang S.P."/>
            <person name="Yorke J.A."/>
            <person name="Yoshida K."/>
            <person name="Zdobnov E."/>
            <person name="Zhang P."/>
            <person name="Zhang Y."/>
            <person name="Zimin A.V."/>
            <person name="Baldwin J."/>
            <person name="Abdouelleil A."/>
            <person name="Abdulkadir J."/>
            <person name="Abebe A."/>
            <person name="Abera B."/>
            <person name="Abreu J."/>
            <person name="Acer S.C."/>
            <person name="Aftuck L."/>
            <person name="Alexander A."/>
            <person name="An P."/>
            <person name="Anderson E."/>
            <person name="Anderson S."/>
            <person name="Arachi H."/>
            <person name="Azer M."/>
            <person name="Bachantsang P."/>
            <person name="Barry A."/>
            <person name="Bayul T."/>
            <person name="Berlin A."/>
            <person name="Bessette D."/>
            <person name="Bloom T."/>
            <person name="Blye J."/>
            <person name="Boguslavskiy L."/>
            <person name="Bonnet C."/>
            <person name="Boukhgalter B."/>
            <person name="Bourzgui I."/>
            <person name="Brown A."/>
            <person name="Cahill P."/>
            <person name="Channer S."/>
            <person name="Cheshatsang Y."/>
            <person name="Chuda L."/>
            <person name="Citroen M."/>
            <person name="Collymore A."/>
            <person name="Cooke P."/>
            <person name="Costello M."/>
            <person name="D'Aco K."/>
            <person name="Daza R."/>
            <person name="De Haan G."/>
            <person name="DeGray S."/>
            <person name="DeMaso C."/>
            <person name="Dhargay N."/>
            <person name="Dooley K."/>
            <person name="Dooley E."/>
            <person name="Doricent M."/>
            <person name="Dorje P."/>
            <person name="Dorjee K."/>
            <person name="Dupes A."/>
            <person name="Elong R."/>
            <person name="Falk J."/>
            <person name="Farina A."/>
            <person name="Faro S."/>
            <person name="Ferguson D."/>
            <person name="Fisher S."/>
            <person name="Foley C.D."/>
            <person name="Franke A."/>
            <person name="Friedrich D."/>
            <person name="Gadbois L."/>
            <person name="Gearin G."/>
            <person name="Gearin C.R."/>
            <person name="Giannoukos G."/>
            <person name="Goode T."/>
            <person name="Graham J."/>
            <person name="Grandbois E."/>
            <person name="Grewal S."/>
            <person name="Gyaltsen K."/>
            <person name="Hafez N."/>
            <person name="Hagos B."/>
            <person name="Hall J."/>
            <person name="Henson C."/>
            <person name="Hollinger A."/>
            <person name="Honan T."/>
            <person name="Huard M.D."/>
            <person name="Hughes L."/>
            <person name="Hurhula B."/>
            <person name="Husby M.E."/>
            <person name="Kamat A."/>
            <person name="Kanga B."/>
            <person name="Kashin S."/>
            <person name="Khazanovich D."/>
            <person name="Kisner P."/>
            <person name="Lance K."/>
            <person name="Lara M."/>
            <person name="Lee W."/>
            <person name="Lennon N."/>
            <person name="Letendre F."/>
            <person name="LeVine R."/>
            <person name="Lipovsky A."/>
            <person name="Liu X."/>
            <person name="Liu J."/>
            <person name="Liu S."/>
            <person name="Lokyitsang T."/>
            <person name="Lokyitsang Y."/>
            <person name="Lubonja R."/>
            <person name="Lui A."/>
            <person name="MacDonald P."/>
            <person name="Magnisalis V."/>
            <person name="Maru K."/>
            <person name="Matthews C."/>
            <person name="McCusker W."/>
            <person name="McDonough S."/>
            <person name="Mehta T."/>
            <person name="Meldrim J."/>
            <person name="Meneus L."/>
            <person name="Mihai O."/>
            <person name="Mihalev A."/>
            <person name="Mihova T."/>
            <person name="Mittelman R."/>
            <person name="Mlenga V."/>
            <person name="Montmayeur A."/>
            <person name="Mulrain L."/>
            <person name="Navidi A."/>
            <person name="Naylor J."/>
            <person name="Negash T."/>
            <person name="Nguyen T."/>
            <person name="Nguyen N."/>
            <person name="Nicol R."/>
            <person name="Norbu C."/>
            <person name="Norbu N."/>
            <person name="Novod N."/>
            <person name="O'Neill B."/>
            <person name="Osman S."/>
            <person name="Markiewicz E."/>
            <person name="Oyono O.L."/>
            <person name="Patti C."/>
            <person name="Phunkhang P."/>
            <person name="Pierre F."/>
            <person name="Priest M."/>
            <person name="Raghuraman S."/>
            <person name="Rege F."/>
            <person name="Reyes R."/>
            <person name="Rise C."/>
            <person name="Rogov P."/>
            <person name="Ross K."/>
            <person name="Ryan E."/>
            <person name="Settipalli S."/>
            <person name="Shea T."/>
            <person name="Sherpa N."/>
            <person name="Shi L."/>
            <person name="Shih D."/>
            <person name="Sparrow T."/>
            <person name="Spaulding J."/>
            <person name="Stalker J."/>
            <person name="Stange-Thomann N."/>
            <person name="Stavropoulos S."/>
            <person name="Stone C."/>
            <person name="Strader C."/>
            <person name="Tesfaye S."/>
            <person name="Thomson T."/>
            <person name="Thoulutsang Y."/>
            <person name="Thoulutsang D."/>
            <person name="Topham K."/>
            <person name="Topping I."/>
            <person name="Tsamla T."/>
            <person name="Vassiliev H."/>
            <person name="Vo A."/>
            <person name="Wangchuk T."/>
            <person name="Wangdi T."/>
            <person name="Weiand M."/>
            <person name="Wilkinson J."/>
            <person name="Wilson A."/>
            <person name="Yadav S."/>
            <person name="Young G."/>
            <person name="Yu Q."/>
            <person name="Zembek L."/>
            <person name="Zhong D."/>
            <person name="Zimmer A."/>
            <person name="Zwirko Z."/>
            <person name="Jaffe D.B."/>
            <person name="Alvarez P."/>
            <person name="Brockman W."/>
            <person name="Butler J."/>
            <person name="Chin C."/>
            <person name="Gnerre S."/>
            <person name="Grabherr M."/>
            <person name="Kleber M."/>
            <person name="Mauceli E."/>
            <person name="MacCallum I."/>
        </authorList>
    </citation>
    <scope>NUCLEOTIDE SEQUENCE [LARGE SCALE GENOMIC DNA]</scope>
    <source>
        <strain evidence="5">Tucson 15010-1051.87</strain>
    </source>
</reference>
<dbReference type="AlphaFoldDB" id="B4LD93"/>
<dbReference type="STRING" id="7244.B4LD93"/>
<dbReference type="OMA" id="DGTHRHE"/>
<feature type="chain" id="PRO_5002812394" evidence="3">
    <location>
        <begin position="19"/>
        <end position="140"/>
    </location>
</feature>
<gene>
    <name evidence="4" type="primary">Dvir\GJ14096</name>
    <name evidence="4" type="ORF">Dvir_GJ14096</name>
</gene>
<evidence type="ECO:0000256" key="3">
    <source>
        <dbReference type="SAM" id="SignalP"/>
    </source>
</evidence>
<keyword evidence="3" id="KW-0732">Signal</keyword>
<sequence>MLKILLSIFGLCLVGAMAAPADVDHTSTTVPPVAIVDSGQEKHEDGSYHFFYQGEDGTKREETAVVQNAGTEDAFLEVSGTYSYFDADGKEVVVNYKADNRGFVPEGGNILPQISLAAKLASEQKQLFPDTDYKKPPQYE</sequence>
<accession>B4LD93</accession>
<dbReference type="EMBL" id="CH940647">
    <property type="protein sequence ID" value="EDW71000.1"/>
    <property type="molecule type" value="Genomic_DNA"/>
</dbReference>
<protein>
    <submittedName>
        <fullName evidence="4">Uncharacterized protein</fullName>
    </submittedName>
</protein>
<dbReference type="Pfam" id="PF00379">
    <property type="entry name" value="Chitin_bind_4"/>
    <property type="match status" value="1"/>
</dbReference>
<dbReference type="PRINTS" id="PR00947">
    <property type="entry name" value="CUTICLE"/>
</dbReference>
<keyword evidence="5" id="KW-1185">Reference proteome</keyword>
<dbReference type="PROSITE" id="PS51155">
    <property type="entry name" value="CHIT_BIND_RR_2"/>
    <property type="match status" value="1"/>
</dbReference>
<evidence type="ECO:0000256" key="1">
    <source>
        <dbReference type="ARBA" id="ARBA00022460"/>
    </source>
</evidence>
<dbReference type="InterPro" id="IPR031311">
    <property type="entry name" value="CHIT_BIND_RR_consensus"/>
</dbReference>
<evidence type="ECO:0000313" key="5">
    <source>
        <dbReference type="Proteomes" id="UP000008792"/>
    </source>
</evidence>
<dbReference type="InterPro" id="IPR000618">
    <property type="entry name" value="Insect_cuticle"/>
</dbReference>
<evidence type="ECO:0000313" key="4">
    <source>
        <dbReference type="EMBL" id="EDW71000.1"/>
    </source>
</evidence>
<dbReference type="InParanoid" id="B4LD93"/>
<feature type="signal peptide" evidence="3">
    <location>
        <begin position="1"/>
        <end position="18"/>
    </location>
</feature>
<dbReference type="GO" id="GO:0062129">
    <property type="term" value="C:chitin-based extracellular matrix"/>
    <property type="evidence" value="ECO:0007669"/>
    <property type="project" value="TreeGrafter"/>
</dbReference>